<keyword evidence="8 9" id="KW-0234">DNA repair</keyword>
<organism evidence="12">
    <name type="scientific">candidate division WOR-3 bacterium</name>
    <dbReference type="NCBI Taxonomy" id="2052148"/>
    <lineage>
        <taxon>Bacteria</taxon>
        <taxon>Bacteria division WOR-3</taxon>
    </lineage>
</organism>
<dbReference type="InterPro" id="IPR003711">
    <property type="entry name" value="CarD-like/TRCF_RID"/>
</dbReference>
<dbReference type="InterPro" id="IPR014001">
    <property type="entry name" value="Helicase_ATP-bd"/>
</dbReference>
<dbReference type="InterPro" id="IPR037235">
    <property type="entry name" value="TRCF-like_C_D7"/>
</dbReference>
<comment type="function">
    <text evidence="9">Couples transcription and DNA repair by recognizing RNA polymerase (RNAP) stalled at DNA lesions. Mediates ATP-dependent release of RNAP and its truncated transcript from the DNA, and recruitment of nucleotide excision repair machinery to the damaged site.</text>
</comment>
<evidence type="ECO:0000256" key="6">
    <source>
        <dbReference type="ARBA" id="ARBA00022840"/>
    </source>
</evidence>
<keyword evidence="6 9" id="KW-0067">ATP-binding</keyword>
<reference evidence="12" key="1">
    <citation type="journal article" date="2020" name="mSystems">
        <title>Genome- and Community-Level Interaction Insights into Carbon Utilization and Element Cycling Functions of Hydrothermarchaeota in Hydrothermal Sediment.</title>
        <authorList>
            <person name="Zhou Z."/>
            <person name="Liu Y."/>
            <person name="Xu W."/>
            <person name="Pan J."/>
            <person name="Luo Z.H."/>
            <person name="Li M."/>
        </authorList>
    </citation>
    <scope>NUCLEOTIDE SEQUENCE [LARGE SCALE GENOMIC DNA]</scope>
    <source>
        <strain evidence="12">SpSt-69</strain>
    </source>
</reference>
<dbReference type="InterPro" id="IPR011545">
    <property type="entry name" value="DEAD/DEAH_box_helicase_dom"/>
</dbReference>
<dbReference type="GO" id="GO:0006355">
    <property type="term" value="P:regulation of DNA-templated transcription"/>
    <property type="evidence" value="ECO:0007669"/>
    <property type="project" value="UniProtKB-UniRule"/>
</dbReference>
<evidence type="ECO:0000256" key="9">
    <source>
        <dbReference type="HAMAP-Rule" id="MF_00969"/>
    </source>
</evidence>
<dbReference type="SUPFAM" id="SSF143517">
    <property type="entry name" value="TRCF domain-like"/>
    <property type="match status" value="1"/>
</dbReference>
<dbReference type="AlphaFoldDB" id="A0A7V3ZX81"/>
<dbReference type="GO" id="GO:0005737">
    <property type="term" value="C:cytoplasm"/>
    <property type="evidence" value="ECO:0007669"/>
    <property type="project" value="UniProtKB-SubCell"/>
</dbReference>
<sequence length="925" mass="106791">MKILESLYPIYSLHPSGFKTLNLLQHLEEANVILFLLDIENGKIIEEEVNSFSGFKAHTFDENIENKITSSQRNLIIVKDRQELSYVKEILSTLTFFKIKQGEDLNLSYVLDLLSEKNFERTNIVENPGEFAVRGGILDIYLHGGSEPLRLEFSGNKVLSIRIFDPETQRSVKPLSEVTLFGIKGKSKSDTNFKVIEEIEGNSPFHVLHNFNYLGNLELLRSEIDRLKKEGYKVYFFSFGENKEKFFEELLKCQILRGKIYNGFIFPVEKIAVFTETELRGIKHRRWIRREHYGEKIEDYTDLKVGDYLVHLDFGIGRFAGLERIEIENIKYDTIRIEYKDGVVNIPVHNFSKVEKYIGEEGEKIEISALASPRWQVKRAKALLETYKFAMELLKIHSYRKKERGFIYKPVPELEYKLYAEFPYEETEGQIRVMEEIFEDMESPKIMDRLVAGEVGFGKTEIALRTAFRAAVNSFQTILLVPTTLLALQHYTNFTKRLANYPVKVAMLSRLTHPKEKDEILKGLAEGKIDIVIGTHALLRSDISFFNLGLLIIDEEHRFGVEDKELIRQKFPMVDTLRLTATPIPRTLYMSLGKIYDLSILDTPPPGREAVETYVGKFDREIVKQAIQFEIERDGKVFFVNNRISGIKEIVKMLEEMFPDLRIGYAHGRMPKNVLEDIYINFYLGAYDILVSTPIIEAGVDFPEANTIIINNAHTFGLADLHQLRGRVGRGIKKGYAYFLTPSEISEEAKKRLSIIEKYSELGSGFKIAMKDLELRGAGEILGKKQHGFVRTIGLEMFFRLLEQAILELEGQKFAEKDIKVKTEAYIPYNYIENESIRLSFYKKLADAKTEEQLQKLREELLDRFGPIPPEVEELFYVQRIKILAASKESVKGVVIGPSELIFETDEGTKKFKRGLDIEFLRKWA</sequence>
<dbReference type="HAMAP" id="MF_00969">
    <property type="entry name" value="TRCF"/>
    <property type="match status" value="1"/>
</dbReference>
<dbReference type="SMART" id="SM00490">
    <property type="entry name" value="HELICc"/>
    <property type="match status" value="1"/>
</dbReference>
<keyword evidence="7 9" id="KW-0238">DNA-binding</keyword>
<name>A0A7V3ZX81_UNCW3</name>
<evidence type="ECO:0000256" key="7">
    <source>
        <dbReference type="ARBA" id="ARBA00023125"/>
    </source>
</evidence>
<dbReference type="SUPFAM" id="SSF141259">
    <property type="entry name" value="CarD-like"/>
    <property type="match status" value="1"/>
</dbReference>
<dbReference type="SMART" id="SM00487">
    <property type="entry name" value="DEXDc"/>
    <property type="match status" value="1"/>
</dbReference>
<evidence type="ECO:0000259" key="10">
    <source>
        <dbReference type="PROSITE" id="PS51192"/>
    </source>
</evidence>
<evidence type="ECO:0000313" key="12">
    <source>
        <dbReference type="EMBL" id="HGL17274.1"/>
    </source>
</evidence>
<evidence type="ECO:0000256" key="8">
    <source>
        <dbReference type="ARBA" id="ARBA00023204"/>
    </source>
</evidence>
<evidence type="ECO:0000256" key="4">
    <source>
        <dbReference type="ARBA" id="ARBA00022801"/>
    </source>
</evidence>
<dbReference type="InterPro" id="IPR027417">
    <property type="entry name" value="P-loop_NTPase"/>
</dbReference>
<dbReference type="Pfam" id="PF03461">
    <property type="entry name" value="TRCF"/>
    <property type="match status" value="1"/>
</dbReference>
<keyword evidence="5 12" id="KW-0347">Helicase</keyword>
<dbReference type="GO" id="GO:0003684">
    <property type="term" value="F:damaged DNA binding"/>
    <property type="evidence" value="ECO:0007669"/>
    <property type="project" value="InterPro"/>
</dbReference>
<dbReference type="InterPro" id="IPR036101">
    <property type="entry name" value="CarD-like/TRCF_RID_sf"/>
</dbReference>
<dbReference type="SMART" id="SM01058">
    <property type="entry name" value="CarD_TRCF"/>
    <property type="match status" value="1"/>
</dbReference>
<keyword evidence="3 9" id="KW-0227">DNA damage</keyword>
<comment type="subcellular location">
    <subcellularLocation>
        <location evidence="9">Cytoplasm</location>
    </subcellularLocation>
</comment>
<keyword evidence="4 9" id="KW-0378">Hydrolase</keyword>
<dbReference type="GO" id="GO:0005524">
    <property type="term" value="F:ATP binding"/>
    <property type="evidence" value="ECO:0007669"/>
    <property type="project" value="UniProtKB-UniRule"/>
</dbReference>
<evidence type="ECO:0000256" key="1">
    <source>
        <dbReference type="ARBA" id="ARBA00022490"/>
    </source>
</evidence>
<dbReference type="Pfam" id="PF17757">
    <property type="entry name" value="UvrB_inter"/>
    <property type="match status" value="1"/>
</dbReference>
<dbReference type="Pfam" id="PF02559">
    <property type="entry name" value="CarD_TRCF_RID"/>
    <property type="match status" value="1"/>
</dbReference>
<evidence type="ECO:0000256" key="3">
    <source>
        <dbReference type="ARBA" id="ARBA00022763"/>
    </source>
</evidence>
<dbReference type="CDD" id="cd17991">
    <property type="entry name" value="DEXHc_TRCF"/>
    <property type="match status" value="1"/>
</dbReference>
<dbReference type="PROSITE" id="PS51194">
    <property type="entry name" value="HELICASE_CTER"/>
    <property type="match status" value="1"/>
</dbReference>
<dbReference type="InterPro" id="IPR005118">
    <property type="entry name" value="TRCF_C"/>
</dbReference>
<dbReference type="Gene3D" id="3.40.50.300">
    <property type="entry name" value="P-loop containing nucleotide triphosphate hydrolases"/>
    <property type="match status" value="2"/>
</dbReference>
<dbReference type="InterPro" id="IPR004576">
    <property type="entry name" value="Mfd"/>
</dbReference>
<comment type="similarity">
    <text evidence="9">In the N-terminal section; belongs to the UvrB family.</text>
</comment>
<dbReference type="GO" id="GO:0003678">
    <property type="term" value="F:DNA helicase activity"/>
    <property type="evidence" value="ECO:0007669"/>
    <property type="project" value="TreeGrafter"/>
</dbReference>
<evidence type="ECO:0000259" key="11">
    <source>
        <dbReference type="PROSITE" id="PS51194"/>
    </source>
</evidence>
<dbReference type="SUPFAM" id="SSF52540">
    <property type="entry name" value="P-loop containing nucleoside triphosphate hydrolases"/>
    <property type="match status" value="4"/>
</dbReference>
<dbReference type="Gene3D" id="3.90.1150.50">
    <property type="entry name" value="Transcription-repair-coupling factor, D7 domain"/>
    <property type="match status" value="1"/>
</dbReference>
<comment type="similarity">
    <text evidence="9">In the C-terminal section; belongs to the helicase family. RecG subfamily.</text>
</comment>
<keyword evidence="1 9" id="KW-0963">Cytoplasm</keyword>
<evidence type="ECO:0000256" key="2">
    <source>
        <dbReference type="ARBA" id="ARBA00022741"/>
    </source>
</evidence>
<comment type="caution">
    <text evidence="12">The sequence shown here is derived from an EMBL/GenBank/DDBJ whole genome shotgun (WGS) entry which is preliminary data.</text>
</comment>
<accession>A0A7V3ZX81</accession>
<gene>
    <name evidence="9" type="primary">mfd</name>
    <name evidence="12" type="ORF">ENU66_02925</name>
</gene>
<dbReference type="Gene3D" id="2.40.10.170">
    <property type="match status" value="1"/>
</dbReference>
<dbReference type="Pfam" id="PF00271">
    <property type="entry name" value="Helicase_C"/>
    <property type="match status" value="1"/>
</dbReference>
<dbReference type="PANTHER" id="PTHR47964:SF1">
    <property type="entry name" value="ATP-DEPENDENT DNA HELICASE HOMOLOG RECG, CHLOROPLASTIC"/>
    <property type="match status" value="1"/>
</dbReference>
<dbReference type="EMBL" id="DTDJ01000024">
    <property type="protein sequence ID" value="HGL17274.1"/>
    <property type="molecule type" value="Genomic_DNA"/>
</dbReference>
<evidence type="ECO:0000256" key="5">
    <source>
        <dbReference type="ARBA" id="ARBA00022806"/>
    </source>
</evidence>
<keyword evidence="2 9" id="KW-0547">Nucleotide-binding</keyword>
<proteinExistence type="inferred from homology"/>
<protein>
    <recommendedName>
        <fullName evidence="9">Transcription-repair-coupling factor</fullName>
        <shortName evidence="9">TRCF</shortName>
        <ecNumber evidence="9">3.6.4.-</ecNumber>
    </recommendedName>
</protein>
<feature type="domain" description="Helicase ATP-binding" evidence="10">
    <location>
        <begin position="440"/>
        <end position="601"/>
    </location>
</feature>
<dbReference type="GO" id="GO:0000716">
    <property type="term" value="P:transcription-coupled nucleotide-excision repair, DNA damage recognition"/>
    <property type="evidence" value="ECO:0007669"/>
    <property type="project" value="UniProtKB-UniRule"/>
</dbReference>
<dbReference type="InterPro" id="IPR001650">
    <property type="entry name" value="Helicase_C-like"/>
</dbReference>
<feature type="domain" description="Helicase C-terminal" evidence="11">
    <location>
        <begin position="622"/>
        <end position="774"/>
    </location>
</feature>
<dbReference type="Gene3D" id="3.30.2060.10">
    <property type="entry name" value="Penicillin-binding protein 1b domain"/>
    <property type="match status" value="1"/>
</dbReference>
<dbReference type="PANTHER" id="PTHR47964">
    <property type="entry name" value="ATP-DEPENDENT DNA HELICASE HOMOLOG RECG, CHLOROPLASTIC"/>
    <property type="match status" value="1"/>
</dbReference>
<dbReference type="InterPro" id="IPR041471">
    <property type="entry name" value="UvrB_inter"/>
</dbReference>
<dbReference type="Pfam" id="PF00270">
    <property type="entry name" value="DEAD"/>
    <property type="match status" value="1"/>
</dbReference>
<dbReference type="EC" id="3.6.4.-" evidence="9"/>
<dbReference type="PROSITE" id="PS51192">
    <property type="entry name" value="HELICASE_ATP_BIND_1"/>
    <property type="match status" value="1"/>
</dbReference>
<dbReference type="GO" id="GO:0016787">
    <property type="term" value="F:hydrolase activity"/>
    <property type="evidence" value="ECO:0007669"/>
    <property type="project" value="UniProtKB-KW"/>
</dbReference>
<dbReference type="SMART" id="SM00982">
    <property type="entry name" value="TRCF"/>
    <property type="match status" value="1"/>
</dbReference>
<dbReference type="InterPro" id="IPR047112">
    <property type="entry name" value="RecG/Mfd"/>
</dbReference>